<dbReference type="AlphaFoldDB" id="A0A512BEP3"/>
<accession>A0A512BEP3</accession>
<dbReference type="InterPro" id="IPR036390">
    <property type="entry name" value="WH_DNA-bd_sf"/>
</dbReference>
<protein>
    <recommendedName>
        <fullName evidence="3">HTH marR-type domain-containing protein</fullName>
    </recommendedName>
</protein>
<dbReference type="Gene3D" id="1.10.10.10">
    <property type="entry name" value="Winged helix-like DNA-binding domain superfamily/Winged helix DNA-binding domain"/>
    <property type="match status" value="1"/>
</dbReference>
<sequence>MEPKKLPIGYYVKQVDELLTKGIDEIQNEFALNRKGWQVLNTVFQKGEISRTDLQSLMKPFADLEALNVIVAELQERQLMIEKEEQLSLTSKGIELHKSCLQKQQAFRQKAMANISELQYETTLTTLQKMIENLQSKL</sequence>
<dbReference type="SUPFAM" id="SSF46785">
    <property type="entry name" value="Winged helix' DNA-binding domain"/>
    <property type="match status" value="1"/>
</dbReference>
<comment type="caution">
    <text evidence="1">The sequence shown here is derived from an EMBL/GenBank/DDBJ whole genome shotgun (WGS) entry which is preliminary data.</text>
</comment>
<evidence type="ECO:0000313" key="1">
    <source>
        <dbReference type="EMBL" id="GEO10422.1"/>
    </source>
</evidence>
<gene>
    <name evidence="1" type="ORF">SAE01_29180</name>
</gene>
<organism evidence="1 2">
    <name type="scientific">Segetibacter aerophilus</name>
    <dbReference type="NCBI Taxonomy" id="670293"/>
    <lineage>
        <taxon>Bacteria</taxon>
        <taxon>Pseudomonadati</taxon>
        <taxon>Bacteroidota</taxon>
        <taxon>Chitinophagia</taxon>
        <taxon>Chitinophagales</taxon>
        <taxon>Chitinophagaceae</taxon>
        <taxon>Segetibacter</taxon>
    </lineage>
</organism>
<keyword evidence="2" id="KW-1185">Reference proteome</keyword>
<proteinExistence type="predicted"/>
<dbReference type="RefSeq" id="WP_147204541.1">
    <property type="nucleotide sequence ID" value="NZ_BJYT01000011.1"/>
</dbReference>
<name>A0A512BEP3_9BACT</name>
<evidence type="ECO:0000313" key="2">
    <source>
        <dbReference type="Proteomes" id="UP000321513"/>
    </source>
</evidence>
<dbReference type="Proteomes" id="UP000321513">
    <property type="component" value="Unassembled WGS sequence"/>
</dbReference>
<reference evidence="1 2" key="1">
    <citation type="submission" date="2019-07" db="EMBL/GenBank/DDBJ databases">
        <title>Whole genome shotgun sequence of Segetibacter aerophilus NBRC 106135.</title>
        <authorList>
            <person name="Hosoyama A."/>
            <person name="Uohara A."/>
            <person name="Ohji S."/>
            <person name="Ichikawa N."/>
        </authorList>
    </citation>
    <scope>NUCLEOTIDE SEQUENCE [LARGE SCALE GENOMIC DNA]</scope>
    <source>
        <strain evidence="1 2">NBRC 106135</strain>
    </source>
</reference>
<evidence type="ECO:0008006" key="3">
    <source>
        <dbReference type="Google" id="ProtNLM"/>
    </source>
</evidence>
<dbReference type="InterPro" id="IPR036388">
    <property type="entry name" value="WH-like_DNA-bd_sf"/>
</dbReference>
<dbReference type="OrthoDB" id="669743at2"/>
<dbReference type="EMBL" id="BJYT01000011">
    <property type="protein sequence ID" value="GEO10422.1"/>
    <property type="molecule type" value="Genomic_DNA"/>
</dbReference>